<feature type="region of interest" description="Disordered" evidence="1">
    <location>
        <begin position="105"/>
        <end position="167"/>
    </location>
</feature>
<proteinExistence type="predicted"/>
<dbReference type="InterPro" id="IPR022062">
    <property type="entry name" value="DUF3618"/>
</dbReference>
<dbReference type="EMBL" id="JACHJD010000002">
    <property type="protein sequence ID" value="MBB5102121.1"/>
    <property type="molecule type" value="Genomic_DNA"/>
</dbReference>
<dbReference type="Proteomes" id="UP000549009">
    <property type="component" value="Unassembled WGS sequence"/>
</dbReference>
<dbReference type="EMBL" id="CP023690">
    <property type="protein sequence ID" value="QEV63923.1"/>
    <property type="molecule type" value="Genomic_DNA"/>
</dbReference>
<dbReference type="RefSeq" id="WP_150514778.1">
    <property type="nucleotide sequence ID" value="NZ_BMSQ01000009.1"/>
</dbReference>
<feature type="compositionally biased region" description="Polar residues" evidence="1">
    <location>
        <begin position="58"/>
        <end position="78"/>
    </location>
</feature>
<sequence>MGSTPDRLRQETEDTRAHLSDSVDRLAERLSPPRVARRRASAVRARATTARDRVMGTAQATARQTGDTAGQARAQAQGSPLAAGAIAFGAGLLVGALFPPTDAETRVGQRVRDHADDVVGPVRETAREATREAGAKLREPAREAASSVKDTAQEAARSTGREARTSE</sequence>
<gene>
    <name evidence="3" type="ORF">CP982_38835</name>
    <name evidence="2" type="ORF">FHS40_001174</name>
</gene>
<dbReference type="Proteomes" id="UP000326505">
    <property type="component" value="Chromosome"/>
</dbReference>
<dbReference type="OrthoDB" id="3218417at2"/>
<feature type="compositionally biased region" description="Basic and acidic residues" evidence="1">
    <location>
        <begin position="124"/>
        <end position="142"/>
    </location>
</feature>
<protein>
    <submittedName>
        <fullName evidence="3">DUF3618 domain-containing protein</fullName>
    </submittedName>
    <submittedName>
        <fullName evidence="2">ElaB/YqjD/DUF883 family membrane-anchored ribosome-binding protein</fullName>
    </submittedName>
</protein>
<evidence type="ECO:0000313" key="3">
    <source>
        <dbReference type="EMBL" id="QEV63923.1"/>
    </source>
</evidence>
<feature type="compositionally biased region" description="Basic and acidic residues" evidence="1">
    <location>
        <begin position="1"/>
        <end position="28"/>
    </location>
</feature>
<evidence type="ECO:0000313" key="2">
    <source>
        <dbReference type="EMBL" id="MBB5102121.1"/>
    </source>
</evidence>
<dbReference type="KEGG" id="sspb:CP982_38835"/>
<evidence type="ECO:0000256" key="1">
    <source>
        <dbReference type="SAM" id="MobiDB-lite"/>
    </source>
</evidence>
<feature type="region of interest" description="Disordered" evidence="1">
    <location>
        <begin position="1"/>
        <end position="78"/>
    </location>
</feature>
<dbReference type="Pfam" id="PF12277">
    <property type="entry name" value="DUF3618"/>
    <property type="match status" value="1"/>
</dbReference>
<evidence type="ECO:0000313" key="5">
    <source>
        <dbReference type="Proteomes" id="UP000549009"/>
    </source>
</evidence>
<keyword evidence="5" id="KW-1185">Reference proteome</keyword>
<dbReference type="AlphaFoldDB" id="A0A5P2XG76"/>
<evidence type="ECO:0000313" key="4">
    <source>
        <dbReference type="Proteomes" id="UP000326505"/>
    </source>
</evidence>
<reference evidence="3 4" key="1">
    <citation type="submission" date="2017-09" db="EMBL/GenBank/DDBJ databases">
        <authorList>
            <person name="Lee N."/>
            <person name="Cho B.-K."/>
        </authorList>
    </citation>
    <scope>NUCLEOTIDE SEQUENCE [LARGE SCALE GENOMIC DNA]</scope>
    <source>
        <strain evidence="3 4">ATCC 27465</strain>
    </source>
</reference>
<organism evidence="3 4">
    <name type="scientific">Streptomyces spectabilis</name>
    <dbReference type="NCBI Taxonomy" id="68270"/>
    <lineage>
        <taxon>Bacteria</taxon>
        <taxon>Bacillati</taxon>
        <taxon>Actinomycetota</taxon>
        <taxon>Actinomycetes</taxon>
        <taxon>Kitasatosporales</taxon>
        <taxon>Streptomycetaceae</taxon>
        <taxon>Streptomyces</taxon>
    </lineage>
</organism>
<reference evidence="2 5" key="2">
    <citation type="submission" date="2020-08" db="EMBL/GenBank/DDBJ databases">
        <title>Genomic Encyclopedia of Type Strains, Phase III (KMG-III): the genomes of soil and plant-associated and newly described type strains.</title>
        <authorList>
            <person name="Whitman W."/>
        </authorList>
    </citation>
    <scope>NUCLEOTIDE SEQUENCE [LARGE SCALE GENOMIC DNA]</scope>
    <source>
        <strain evidence="2 5">CECT 3146</strain>
    </source>
</reference>
<feature type="compositionally biased region" description="Basic and acidic residues" evidence="1">
    <location>
        <begin position="105"/>
        <end position="117"/>
    </location>
</feature>
<name>A0A5P2XG76_STRST</name>
<accession>A0A5P2XG76</accession>